<proteinExistence type="predicted"/>
<feature type="transmembrane region" description="Helical" evidence="1">
    <location>
        <begin position="89"/>
        <end position="108"/>
    </location>
</feature>
<evidence type="ECO:0000256" key="1">
    <source>
        <dbReference type="SAM" id="Phobius"/>
    </source>
</evidence>
<organism evidence="2 3">
    <name type="scientific">Prorocentrum cordatum</name>
    <dbReference type="NCBI Taxonomy" id="2364126"/>
    <lineage>
        <taxon>Eukaryota</taxon>
        <taxon>Sar</taxon>
        <taxon>Alveolata</taxon>
        <taxon>Dinophyceae</taxon>
        <taxon>Prorocentrales</taxon>
        <taxon>Prorocentraceae</taxon>
        <taxon>Prorocentrum</taxon>
    </lineage>
</organism>
<evidence type="ECO:0000313" key="3">
    <source>
        <dbReference type="Proteomes" id="UP001189429"/>
    </source>
</evidence>
<name>A0ABN9QWB9_9DINO</name>
<evidence type="ECO:0000313" key="2">
    <source>
        <dbReference type="EMBL" id="CAK0810611.1"/>
    </source>
</evidence>
<keyword evidence="1" id="KW-0812">Transmembrane</keyword>
<accession>A0ABN9QWB9</accession>
<reference evidence="2" key="1">
    <citation type="submission" date="2023-10" db="EMBL/GenBank/DDBJ databases">
        <authorList>
            <person name="Chen Y."/>
            <person name="Shah S."/>
            <person name="Dougan E. K."/>
            <person name="Thang M."/>
            <person name="Chan C."/>
        </authorList>
    </citation>
    <scope>NUCLEOTIDE SEQUENCE [LARGE SCALE GENOMIC DNA]</scope>
</reference>
<protein>
    <submittedName>
        <fullName evidence="2">Uncharacterized protein</fullName>
    </submittedName>
</protein>
<keyword evidence="1" id="KW-1133">Transmembrane helix</keyword>
<feature type="transmembrane region" description="Helical" evidence="1">
    <location>
        <begin position="14"/>
        <end position="39"/>
    </location>
</feature>
<keyword evidence="1" id="KW-0472">Membrane</keyword>
<gene>
    <name evidence="2" type="ORF">PCOR1329_LOCUS15522</name>
</gene>
<comment type="caution">
    <text evidence="2">The sequence shown here is derived from an EMBL/GenBank/DDBJ whole genome shotgun (WGS) entry which is preliminary data.</text>
</comment>
<dbReference type="Proteomes" id="UP001189429">
    <property type="component" value="Unassembled WGS sequence"/>
</dbReference>
<keyword evidence="3" id="KW-1185">Reference proteome</keyword>
<dbReference type="EMBL" id="CAUYUJ010004702">
    <property type="protein sequence ID" value="CAK0810611.1"/>
    <property type="molecule type" value="Genomic_DNA"/>
</dbReference>
<sequence length="407" mass="45651">MPLSDFLAVGQHDYFVTFVVRSCVSLSFCFLGTLVWLGWDDSVASLYALRKVFQSPASPLRPCTSFENRVSNELDKARVARLQHVADSMLIPISAGIFVPLAMFFYAADASEPSVAFKAVIMCLRHFATLYWKYLRSSSGFSVADIEYMFRFFMSFIAVRTYFEESHVLFCMYGGFWSAARLLLAVSLLDCRMSVRWNIFLSAVNCLSSWERREQLRIDGHSSTGAFVHQCMVEMVSCGLICFASAFLEACEKDRVKASVESSQSGRAYQAAQTLLGVFCDAQLRICPQCNIIAHSPHLLHLLGSGGTRHNASWCSFLQYLLEPDKQRSWTFIPGRRCFRALSGTSRPSAPPPQWPKAELGDILHGPHANLHPGHLQNGGGRTRSRWSCSLINDRPTMPKRTGPRIP</sequence>